<protein>
    <submittedName>
        <fullName evidence="1">Uncharacterized protein</fullName>
    </submittedName>
</protein>
<gene>
    <name evidence="1" type="ORF">B0J11DRAFT_261644</name>
</gene>
<evidence type="ECO:0000313" key="1">
    <source>
        <dbReference type="EMBL" id="KAH7130802.1"/>
    </source>
</evidence>
<name>A0A9P9IRQ9_9PLEO</name>
<proteinExistence type="predicted"/>
<reference evidence="1" key="1">
    <citation type="journal article" date="2021" name="Nat. Commun.">
        <title>Genetic determinants of endophytism in the Arabidopsis root mycobiome.</title>
        <authorList>
            <person name="Mesny F."/>
            <person name="Miyauchi S."/>
            <person name="Thiergart T."/>
            <person name="Pickel B."/>
            <person name="Atanasova L."/>
            <person name="Karlsson M."/>
            <person name="Huettel B."/>
            <person name="Barry K.W."/>
            <person name="Haridas S."/>
            <person name="Chen C."/>
            <person name="Bauer D."/>
            <person name="Andreopoulos W."/>
            <person name="Pangilinan J."/>
            <person name="LaButti K."/>
            <person name="Riley R."/>
            <person name="Lipzen A."/>
            <person name="Clum A."/>
            <person name="Drula E."/>
            <person name="Henrissat B."/>
            <person name="Kohler A."/>
            <person name="Grigoriev I.V."/>
            <person name="Martin F.M."/>
            <person name="Hacquard S."/>
        </authorList>
    </citation>
    <scope>NUCLEOTIDE SEQUENCE</scope>
    <source>
        <strain evidence="1">MPI-CAGE-CH-0243</strain>
    </source>
</reference>
<dbReference type="Proteomes" id="UP000700596">
    <property type="component" value="Unassembled WGS sequence"/>
</dbReference>
<evidence type="ECO:0000313" key="2">
    <source>
        <dbReference type="Proteomes" id="UP000700596"/>
    </source>
</evidence>
<dbReference type="AlphaFoldDB" id="A0A9P9IRQ9"/>
<sequence length="252" mass="27315">MVSTGLIQSSAATPRLDRLDRCDRPCPPSSRAVISTAIGFGPCFVSQACDCPPGAVSFPSLPLRLCFILNPTVPKSRSGFPGLALFCLGQVTATPLPNLYAEARKNAVTANSSGDVFILEVDVQTKELRDAGLKDFHGYLPRTDSLLSPIPKSHMQSTIKKQDSDFADKPLIVCVGLRSSIPLGFCALTPFARLTEGLPQQETNSDICSHERSTAALNAIHCSIIYREHRVPCVSQLLLLVLEYFQGSLFSY</sequence>
<accession>A0A9P9IRQ9</accession>
<dbReference type="EMBL" id="JAGMWT010000004">
    <property type="protein sequence ID" value="KAH7130802.1"/>
    <property type="molecule type" value="Genomic_DNA"/>
</dbReference>
<organism evidence="1 2">
    <name type="scientific">Dendryphion nanum</name>
    <dbReference type="NCBI Taxonomy" id="256645"/>
    <lineage>
        <taxon>Eukaryota</taxon>
        <taxon>Fungi</taxon>
        <taxon>Dikarya</taxon>
        <taxon>Ascomycota</taxon>
        <taxon>Pezizomycotina</taxon>
        <taxon>Dothideomycetes</taxon>
        <taxon>Pleosporomycetidae</taxon>
        <taxon>Pleosporales</taxon>
        <taxon>Torulaceae</taxon>
        <taxon>Dendryphion</taxon>
    </lineage>
</organism>
<comment type="caution">
    <text evidence="1">The sequence shown here is derived from an EMBL/GenBank/DDBJ whole genome shotgun (WGS) entry which is preliminary data.</text>
</comment>
<keyword evidence="2" id="KW-1185">Reference proteome</keyword>